<dbReference type="AlphaFoldDB" id="A0A0G1SB32"/>
<evidence type="ECO:0000256" key="1">
    <source>
        <dbReference type="ARBA" id="ARBA00022763"/>
    </source>
</evidence>
<dbReference type="Proteomes" id="UP000034565">
    <property type="component" value="Unassembled WGS sequence"/>
</dbReference>
<feature type="domain" description="Methylated-DNA-[protein]-cysteine S-methyltransferase DNA binding" evidence="2">
    <location>
        <begin position="3"/>
        <end position="83"/>
    </location>
</feature>
<gene>
    <name evidence="3" type="ORF">UX92_C0037G0002</name>
</gene>
<comment type="caution">
    <text evidence="3">The sequence shown here is derived from an EMBL/GenBank/DDBJ whole genome shotgun (WGS) entry which is preliminary data.</text>
</comment>
<dbReference type="EMBL" id="LCOA01000037">
    <property type="protein sequence ID" value="KKU66587.1"/>
    <property type="molecule type" value="Genomic_DNA"/>
</dbReference>
<reference evidence="3 4" key="1">
    <citation type="journal article" date="2015" name="Nature">
        <title>rRNA introns, odd ribosomes, and small enigmatic genomes across a large radiation of phyla.</title>
        <authorList>
            <person name="Brown C.T."/>
            <person name="Hug L.A."/>
            <person name="Thomas B.C."/>
            <person name="Sharon I."/>
            <person name="Castelle C.J."/>
            <person name="Singh A."/>
            <person name="Wilkins M.J."/>
            <person name="Williams K.H."/>
            <person name="Banfield J.F."/>
        </authorList>
    </citation>
    <scope>NUCLEOTIDE SEQUENCE [LARGE SCALE GENOMIC DNA]</scope>
</reference>
<evidence type="ECO:0000313" key="4">
    <source>
        <dbReference type="Proteomes" id="UP000034565"/>
    </source>
</evidence>
<dbReference type="PANTHER" id="PTHR42942:SF1">
    <property type="entry name" value="ALKYLTRANSFERASE-LIKE PROTEIN 1"/>
    <property type="match status" value="1"/>
</dbReference>
<accession>A0A0G1SB32</accession>
<keyword evidence="1" id="KW-0227">DNA damage</keyword>
<dbReference type="CDD" id="cd06445">
    <property type="entry name" value="ATase"/>
    <property type="match status" value="1"/>
</dbReference>
<evidence type="ECO:0000313" key="3">
    <source>
        <dbReference type="EMBL" id="KKU66587.1"/>
    </source>
</evidence>
<dbReference type="GO" id="GO:0006281">
    <property type="term" value="P:DNA repair"/>
    <property type="evidence" value="ECO:0007669"/>
    <property type="project" value="InterPro"/>
</dbReference>
<keyword evidence="3" id="KW-0489">Methyltransferase</keyword>
<dbReference type="Pfam" id="PF01035">
    <property type="entry name" value="DNA_binding_1"/>
    <property type="match status" value="1"/>
</dbReference>
<organism evidence="3 4">
    <name type="scientific">Candidatus Amesbacteria bacterium GW2011_GWA1_47_20</name>
    <dbReference type="NCBI Taxonomy" id="1618354"/>
    <lineage>
        <taxon>Bacteria</taxon>
        <taxon>Candidatus Amesiibacteriota</taxon>
    </lineage>
</organism>
<dbReference type="GO" id="GO:0008168">
    <property type="term" value="F:methyltransferase activity"/>
    <property type="evidence" value="ECO:0007669"/>
    <property type="project" value="UniProtKB-KW"/>
</dbReference>
<dbReference type="InterPro" id="IPR036217">
    <property type="entry name" value="MethylDNA_cys_MeTrfase_DNAb"/>
</dbReference>
<sequence>MSNFFEKVWLEVSKIPAGKVATYGQIARILGTRDSRRVGQALHANKDRNVSCHRVVFADGSLAPSYAFGGAGEQKKKLLAEGVKFVGEKVDLEKHLVNLEYGRK</sequence>
<dbReference type="GO" id="GO:0032259">
    <property type="term" value="P:methylation"/>
    <property type="evidence" value="ECO:0007669"/>
    <property type="project" value="UniProtKB-KW"/>
</dbReference>
<dbReference type="InterPro" id="IPR014048">
    <property type="entry name" value="MethylDNA_cys_MeTrfase_DNA-bd"/>
</dbReference>
<dbReference type="PANTHER" id="PTHR42942">
    <property type="entry name" value="6-O-METHYLGUANINE DNA METHYLTRANSFERASE"/>
    <property type="match status" value="1"/>
</dbReference>
<name>A0A0G1SB32_9BACT</name>
<dbReference type="InterPro" id="IPR052520">
    <property type="entry name" value="ATL_DNA_repair"/>
</dbReference>
<dbReference type="InterPro" id="IPR036388">
    <property type="entry name" value="WH-like_DNA-bd_sf"/>
</dbReference>
<keyword evidence="3" id="KW-0808">Transferase</keyword>
<dbReference type="SUPFAM" id="SSF46767">
    <property type="entry name" value="Methylated DNA-protein cysteine methyltransferase, C-terminal domain"/>
    <property type="match status" value="1"/>
</dbReference>
<proteinExistence type="predicted"/>
<evidence type="ECO:0000259" key="2">
    <source>
        <dbReference type="Pfam" id="PF01035"/>
    </source>
</evidence>
<protein>
    <submittedName>
        <fullName evidence="3">Methylated-DNA-[protein]-cysteine S-methyltransferase</fullName>
    </submittedName>
</protein>
<dbReference type="NCBIfam" id="TIGR00589">
    <property type="entry name" value="ogt"/>
    <property type="match status" value="1"/>
</dbReference>
<dbReference type="Gene3D" id="1.10.10.10">
    <property type="entry name" value="Winged helix-like DNA-binding domain superfamily/Winged helix DNA-binding domain"/>
    <property type="match status" value="1"/>
</dbReference>